<dbReference type="AlphaFoldDB" id="A0A0D8Y7P5"/>
<dbReference type="GO" id="GO:0045944">
    <property type="term" value="P:positive regulation of transcription by RNA polymerase II"/>
    <property type="evidence" value="ECO:0007669"/>
    <property type="project" value="TreeGrafter"/>
</dbReference>
<evidence type="ECO:0000313" key="4">
    <source>
        <dbReference type="EMBL" id="KJH50626.1"/>
    </source>
</evidence>
<protein>
    <submittedName>
        <fullName evidence="4">Ankyrin repeat protein</fullName>
    </submittedName>
</protein>
<dbReference type="EMBL" id="KN716201">
    <property type="protein sequence ID" value="KJH50626.1"/>
    <property type="molecule type" value="Genomic_DNA"/>
</dbReference>
<dbReference type="PANTHER" id="PTHR24193">
    <property type="entry name" value="ANKYRIN REPEAT PROTEIN"/>
    <property type="match status" value="1"/>
</dbReference>
<dbReference type="OrthoDB" id="5406014at2759"/>
<dbReference type="Pfam" id="PF12796">
    <property type="entry name" value="Ank_2"/>
    <property type="match status" value="1"/>
</dbReference>
<organism evidence="4 5">
    <name type="scientific">Dictyocaulus viviparus</name>
    <name type="common">Bovine lungworm</name>
    <dbReference type="NCBI Taxonomy" id="29172"/>
    <lineage>
        <taxon>Eukaryota</taxon>
        <taxon>Metazoa</taxon>
        <taxon>Ecdysozoa</taxon>
        <taxon>Nematoda</taxon>
        <taxon>Chromadorea</taxon>
        <taxon>Rhabditida</taxon>
        <taxon>Rhabditina</taxon>
        <taxon>Rhabditomorpha</taxon>
        <taxon>Strongyloidea</taxon>
        <taxon>Metastrongylidae</taxon>
        <taxon>Dictyocaulus</taxon>
    </lineage>
</organism>
<dbReference type="InterPro" id="IPR002110">
    <property type="entry name" value="Ankyrin_rpt"/>
</dbReference>
<name>A0A0D8Y7P5_DICVI</name>
<dbReference type="PANTHER" id="PTHR24193:SF121">
    <property type="entry name" value="ADA2A-CONTAINING COMPLEX COMPONENT 3, ISOFORM D"/>
    <property type="match status" value="1"/>
</dbReference>
<dbReference type="GO" id="GO:0000976">
    <property type="term" value="F:transcription cis-regulatory region binding"/>
    <property type="evidence" value="ECO:0007669"/>
    <property type="project" value="TreeGrafter"/>
</dbReference>
<dbReference type="STRING" id="29172.A0A0D8Y7P5"/>
<evidence type="ECO:0000256" key="3">
    <source>
        <dbReference type="PROSITE-ProRule" id="PRU00023"/>
    </source>
</evidence>
<dbReference type="InterPro" id="IPR036770">
    <property type="entry name" value="Ankyrin_rpt-contain_sf"/>
</dbReference>
<evidence type="ECO:0000313" key="5">
    <source>
        <dbReference type="Proteomes" id="UP000053766"/>
    </source>
</evidence>
<dbReference type="Proteomes" id="UP000053766">
    <property type="component" value="Unassembled WGS sequence"/>
</dbReference>
<reference evidence="5" key="2">
    <citation type="journal article" date="2016" name="Sci. Rep.">
        <title>Dictyocaulus viviparus genome, variome and transcriptome elucidate lungworm biology and support future intervention.</title>
        <authorList>
            <person name="McNulty S.N."/>
            <person name="Strube C."/>
            <person name="Rosa B.A."/>
            <person name="Martin J.C."/>
            <person name="Tyagi R."/>
            <person name="Choi Y.J."/>
            <person name="Wang Q."/>
            <person name="Hallsworth Pepin K."/>
            <person name="Zhang X."/>
            <person name="Ozersky P."/>
            <person name="Wilson R.K."/>
            <person name="Sternberg P.W."/>
            <person name="Gasser R.B."/>
            <person name="Mitreva M."/>
        </authorList>
    </citation>
    <scope>NUCLEOTIDE SEQUENCE [LARGE SCALE GENOMIC DNA]</scope>
    <source>
        <strain evidence="5">HannoverDv2000</strain>
    </source>
</reference>
<keyword evidence="2 3" id="KW-0040">ANK repeat</keyword>
<reference evidence="4 5" key="1">
    <citation type="submission" date="2013-11" db="EMBL/GenBank/DDBJ databases">
        <title>Draft genome of the bovine lungworm Dictyocaulus viviparus.</title>
        <authorList>
            <person name="Mitreva M."/>
        </authorList>
    </citation>
    <scope>NUCLEOTIDE SEQUENCE [LARGE SCALE GENOMIC DNA]</scope>
    <source>
        <strain evidence="4 5">HannoverDv2000</strain>
    </source>
</reference>
<dbReference type="SMART" id="SM00248">
    <property type="entry name" value="ANK"/>
    <property type="match status" value="4"/>
</dbReference>
<keyword evidence="1" id="KW-0677">Repeat</keyword>
<feature type="repeat" description="ANK" evidence="3">
    <location>
        <begin position="154"/>
        <end position="186"/>
    </location>
</feature>
<keyword evidence="5" id="KW-1185">Reference proteome</keyword>
<dbReference type="Gene3D" id="1.25.40.20">
    <property type="entry name" value="Ankyrin repeat-containing domain"/>
    <property type="match status" value="1"/>
</dbReference>
<accession>A0A0D8Y7P5</accession>
<evidence type="ECO:0000256" key="2">
    <source>
        <dbReference type="ARBA" id="ARBA00023043"/>
    </source>
</evidence>
<dbReference type="GO" id="GO:0005634">
    <property type="term" value="C:nucleus"/>
    <property type="evidence" value="ECO:0007669"/>
    <property type="project" value="TreeGrafter"/>
</dbReference>
<dbReference type="SUPFAM" id="SSF48403">
    <property type="entry name" value="Ankyrin repeat"/>
    <property type="match status" value="1"/>
</dbReference>
<gene>
    <name evidence="4" type="ORF">DICVIV_03218</name>
</gene>
<dbReference type="InterPro" id="IPR050663">
    <property type="entry name" value="Ankyrin-SOCS_Box"/>
</dbReference>
<sequence>MIYVKGEKLHRRKLDEKLKLMGASIYRLEAVAALLSHEYVLVDLRTSSSCNKMTPLMFLNLSDLLYQKINLCKFVRCTKATTFAADIHQNKIPNSATEQQAAARRTVNPSKLQSIWHQQLQSIWHQQIACGLGYLPIAEYLIEKGADIEVKDSKKRTALSHAVLNGQEHSVAMLLSRGADLIKGDSSGNTPAHYASAYGWLGCLRLLATVDPTCLKQENDWKLTPLSVAYMKEKYECVKYCEEIVVRLKIKKMM</sequence>
<proteinExistence type="predicted"/>
<evidence type="ECO:0000256" key="1">
    <source>
        <dbReference type="ARBA" id="ARBA00022737"/>
    </source>
</evidence>
<dbReference type="PROSITE" id="PS50088">
    <property type="entry name" value="ANK_REPEAT"/>
    <property type="match status" value="1"/>
</dbReference>